<keyword evidence="3" id="KW-1185">Reference proteome</keyword>
<dbReference type="AlphaFoldDB" id="A0A1I6MPN6"/>
<dbReference type="InterPro" id="IPR016024">
    <property type="entry name" value="ARM-type_fold"/>
</dbReference>
<dbReference type="EMBL" id="FOZL01000001">
    <property type="protein sequence ID" value="SFS17666.1"/>
    <property type="molecule type" value="Genomic_DNA"/>
</dbReference>
<dbReference type="SMART" id="SM00567">
    <property type="entry name" value="EZ_HEAT"/>
    <property type="match status" value="5"/>
</dbReference>
<dbReference type="PANTHER" id="PTHR12697:SF5">
    <property type="entry name" value="DEOXYHYPUSINE HYDROXYLASE"/>
    <property type="match status" value="1"/>
</dbReference>
<reference evidence="2 3" key="1">
    <citation type="submission" date="2016-10" db="EMBL/GenBank/DDBJ databases">
        <authorList>
            <person name="de Groot N.N."/>
        </authorList>
    </citation>
    <scope>NUCLEOTIDE SEQUENCE [LARGE SCALE GENOMIC DNA]</scope>
    <source>
        <strain evidence="2 3">DSM 21001</strain>
    </source>
</reference>
<dbReference type="InterPro" id="IPR004155">
    <property type="entry name" value="PBS_lyase_HEAT"/>
</dbReference>
<dbReference type="GO" id="GO:0016491">
    <property type="term" value="F:oxidoreductase activity"/>
    <property type="evidence" value="ECO:0007669"/>
    <property type="project" value="TreeGrafter"/>
</dbReference>
<dbReference type="InterPro" id="IPR011989">
    <property type="entry name" value="ARM-like"/>
</dbReference>
<evidence type="ECO:0000313" key="2">
    <source>
        <dbReference type="EMBL" id="SFS17666.1"/>
    </source>
</evidence>
<feature type="signal peptide" evidence="1">
    <location>
        <begin position="1"/>
        <end position="17"/>
    </location>
</feature>
<dbReference type="Pfam" id="PF13646">
    <property type="entry name" value="HEAT_2"/>
    <property type="match status" value="2"/>
</dbReference>
<accession>A0A1I6MPN6</accession>
<dbReference type="PANTHER" id="PTHR12697">
    <property type="entry name" value="PBS LYASE HEAT-LIKE PROTEIN"/>
    <property type="match status" value="1"/>
</dbReference>
<evidence type="ECO:0000256" key="1">
    <source>
        <dbReference type="SAM" id="SignalP"/>
    </source>
</evidence>
<protein>
    <submittedName>
        <fullName evidence="2">HEAT repeat-containing protein</fullName>
    </submittedName>
</protein>
<dbReference type="SUPFAM" id="SSF48371">
    <property type="entry name" value="ARM repeat"/>
    <property type="match status" value="1"/>
</dbReference>
<dbReference type="RefSeq" id="WP_089840560.1">
    <property type="nucleotide sequence ID" value="NZ_FOZL01000001.1"/>
</dbReference>
<evidence type="ECO:0000313" key="3">
    <source>
        <dbReference type="Proteomes" id="UP000199024"/>
    </source>
</evidence>
<proteinExistence type="predicted"/>
<name>A0A1I6MPN6_9BACT</name>
<gene>
    <name evidence="2" type="ORF">SAMN05421771_3225</name>
</gene>
<keyword evidence="1" id="KW-0732">Signal</keyword>
<dbReference type="OrthoDB" id="106976at2"/>
<dbReference type="Proteomes" id="UP000199024">
    <property type="component" value="Unassembled WGS sequence"/>
</dbReference>
<dbReference type="STRING" id="474950.SAMN05421771_3225"/>
<dbReference type="Gene3D" id="1.25.10.10">
    <property type="entry name" value="Leucine-rich Repeat Variant"/>
    <property type="match status" value="2"/>
</dbReference>
<organism evidence="2 3">
    <name type="scientific">Granulicella pectinivorans</name>
    <dbReference type="NCBI Taxonomy" id="474950"/>
    <lineage>
        <taxon>Bacteria</taxon>
        <taxon>Pseudomonadati</taxon>
        <taxon>Acidobacteriota</taxon>
        <taxon>Terriglobia</taxon>
        <taxon>Terriglobales</taxon>
        <taxon>Acidobacteriaceae</taxon>
        <taxon>Granulicella</taxon>
    </lineage>
</organism>
<sequence length="347" mass="38099">MHPHVRTLILLPLLALARTLHSQSAPQVLHTQLTTQSAANGLTPHLESVKRSGHPTWIGYSVALIPGLQLDSNNAGTLDLNNDGNSYRRNNDDPIVTPTQAILLIHVEQGVATRIRLVDPTRILDAGDQPFLWLTNVSPTDSIQLLSSLAKTESSERRDRIRSSALFAIAAHNVPQATVALIALAEPSNPIDLRDKAAFWLANQRGTEGFAALRKYARNDPDEAFRKKLTFDLTLVKEPAALDELIRMAHDDASPEVRKQAQFWMANKGGKKVGADLGNIAVNDPNAEVRKSAVFAISRLPDGESTARLVELASNSKDPAVRKQAVFWLGQSRDPHALDYLTRLIKQ</sequence>
<feature type="chain" id="PRO_5011453885" evidence="1">
    <location>
        <begin position="18"/>
        <end position="347"/>
    </location>
</feature>